<feature type="signal peptide" evidence="1">
    <location>
        <begin position="1"/>
        <end position="20"/>
    </location>
</feature>
<evidence type="ECO:0000313" key="2">
    <source>
        <dbReference type="EMBL" id="KAF1980231.1"/>
    </source>
</evidence>
<protein>
    <submittedName>
        <fullName evidence="2">Uncharacterized protein</fullName>
    </submittedName>
</protein>
<accession>A0A6A5VSJ7</accession>
<evidence type="ECO:0000313" key="3">
    <source>
        <dbReference type="Proteomes" id="UP000800036"/>
    </source>
</evidence>
<name>A0A6A5VSJ7_9PLEO</name>
<evidence type="ECO:0000256" key="1">
    <source>
        <dbReference type="SAM" id="SignalP"/>
    </source>
</evidence>
<dbReference type="Proteomes" id="UP000800036">
    <property type="component" value="Unassembled WGS sequence"/>
</dbReference>
<reference evidence="2" key="1">
    <citation type="journal article" date="2020" name="Stud. Mycol.">
        <title>101 Dothideomycetes genomes: a test case for predicting lifestyles and emergence of pathogens.</title>
        <authorList>
            <person name="Haridas S."/>
            <person name="Albert R."/>
            <person name="Binder M."/>
            <person name="Bloem J."/>
            <person name="Labutti K."/>
            <person name="Salamov A."/>
            <person name="Andreopoulos B."/>
            <person name="Baker S."/>
            <person name="Barry K."/>
            <person name="Bills G."/>
            <person name="Bluhm B."/>
            <person name="Cannon C."/>
            <person name="Castanera R."/>
            <person name="Culley D."/>
            <person name="Daum C."/>
            <person name="Ezra D."/>
            <person name="Gonzalez J."/>
            <person name="Henrissat B."/>
            <person name="Kuo A."/>
            <person name="Liang C."/>
            <person name="Lipzen A."/>
            <person name="Lutzoni F."/>
            <person name="Magnuson J."/>
            <person name="Mondo S."/>
            <person name="Nolan M."/>
            <person name="Ohm R."/>
            <person name="Pangilinan J."/>
            <person name="Park H.-J."/>
            <person name="Ramirez L."/>
            <person name="Alfaro M."/>
            <person name="Sun H."/>
            <person name="Tritt A."/>
            <person name="Yoshinaga Y."/>
            <person name="Zwiers L.-H."/>
            <person name="Turgeon B."/>
            <person name="Goodwin S."/>
            <person name="Spatafora J."/>
            <person name="Crous P."/>
            <person name="Grigoriev I."/>
        </authorList>
    </citation>
    <scope>NUCLEOTIDE SEQUENCE</scope>
    <source>
        <strain evidence="2">CBS 107.79</strain>
    </source>
</reference>
<dbReference type="AlphaFoldDB" id="A0A6A5VSJ7"/>
<gene>
    <name evidence="2" type="ORF">BU23DRAFT_444977</name>
</gene>
<sequence>MKSLTLLATFATASPVYILAKRGEPGDVQTCNEPNWSGNCGWIPLSDHCHINGTPGVQSLGPERNGYCTLYANSNCDGAEVISEMRFPGKENDLPEFGSFKCWKD</sequence>
<dbReference type="EMBL" id="ML976656">
    <property type="protein sequence ID" value="KAF1980231.1"/>
    <property type="molecule type" value="Genomic_DNA"/>
</dbReference>
<proteinExistence type="predicted"/>
<dbReference type="OrthoDB" id="2910287at2759"/>
<organism evidence="2 3">
    <name type="scientific">Bimuria novae-zelandiae CBS 107.79</name>
    <dbReference type="NCBI Taxonomy" id="1447943"/>
    <lineage>
        <taxon>Eukaryota</taxon>
        <taxon>Fungi</taxon>
        <taxon>Dikarya</taxon>
        <taxon>Ascomycota</taxon>
        <taxon>Pezizomycotina</taxon>
        <taxon>Dothideomycetes</taxon>
        <taxon>Pleosporomycetidae</taxon>
        <taxon>Pleosporales</taxon>
        <taxon>Massarineae</taxon>
        <taxon>Didymosphaeriaceae</taxon>
        <taxon>Bimuria</taxon>
    </lineage>
</organism>
<keyword evidence="1" id="KW-0732">Signal</keyword>
<keyword evidence="3" id="KW-1185">Reference proteome</keyword>
<feature type="chain" id="PRO_5025571371" evidence="1">
    <location>
        <begin position="21"/>
        <end position="105"/>
    </location>
</feature>